<dbReference type="InterPro" id="IPR007963">
    <property type="entry name" value="Peptidase_M61_catalytic"/>
</dbReference>
<sequence>MSLTFCKRIFFSSLLIILFLPIKTWAAAKVNYTLAMPQPQTHYFEVEMTFASPQKEYVEVKMPVWTPGSYLVREYAKNVEGFTASANNQKLRYEKINKNTWRIYSQKVPQVKVTYKVYAFELTVRTSFLDAEHGYVNGASVFMYPDGLQNEKSEIKIVPYKDWKVVSTALVPVNESQPFTFQATNYDEVVDSPIEIGNHNVWQFEVNGVPHQVAMFGESNVNKDKFLADLKKVTTTATQIMGDQPINHYLFIIHNTNNGGGGLEHKYSTTLQVKKWNYASSTGYNSILSLVAHEYFHLWNVKRLRPAGLGPFNYDAETYTNLLWVSEGFTSYYANLILRRSGFQTNEQYLTTSAKEISDLENTPGVRVQSAAESSFDAWIKYYRPNENSTNSGTSYYSKGAVIGQLLNLEILHRTKGQKSLDDLMRQLYQQYYKKLDRGFTDVEFKQAAESIAGGKLDTFFNDYIYGTKTPDYATYFNYAGLRFINQNNNKTEPSLGAKVSLTTGKQIVTSVTRDGSAWQGGLNVNDEILAVNGYRITDDVNLSLAGARVGQPISLLVNRDGQILTLEFPLVATEMRRFSILPNEKPTKEQTAVLNKWLNG</sequence>
<dbReference type="InterPro" id="IPR024191">
    <property type="entry name" value="Peptidase_M61"/>
</dbReference>
<dbReference type="KEGG" id="add:HUW48_21180"/>
<protein>
    <submittedName>
        <fullName evidence="2">M61 family metallopeptidase</fullName>
    </submittedName>
</protein>
<name>A0A7L7LDA6_9BACT</name>
<feature type="domain" description="PDZ" evidence="1">
    <location>
        <begin position="484"/>
        <end position="562"/>
    </location>
</feature>
<evidence type="ECO:0000259" key="1">
    <source>
        <dbReference type="PROSITE" id="PS50106"/>
    </source>
</evidence>
<dbReference type="Gene3D" id="2.30.42.10">
    <property type="match status" value="1"/>
</dbReference>
<dbReference type="Pfam" id="PF17899">
    <property type="entry name" value="Peptidase_M61_N"/>
    <property type="match status" value="1"/>
</dbReference>
<organism evidence="2 3">
    <name type="scientific">Adhaeribacter radiodurans</name>
    <dbReference type="NCBI Taxonomy" id="2745197"/>
    <lineage>
        <taxon>Bacteria</taxon>
        <taxon>Pseudomonadati</taxon>
        <taxon>Bacteroidota</taxon>
        <taxon>Cytophagia</taxon>
        <taxon>Cytophagales</taxon>
        <taxon>Hymenobacteraceae</taxon>
        <taxon>Adhaeribacter</taxon>
    </lineage>
</organism>
<dbReference type="Pfam" id="PF05299">
    <property type="entry name" value="Peptidase_M61"/>
    <property type="match status" value="1"/>
</dbReference>
<dbReference type="InterPro" id="IPR001478">
    <property type="entry name" value="PDZ"/>
</dbReference>
<dbReference type="InterPro" id="IPR027268">
    <property type="entry name" value="Peptidase_M4/M1_CTD_sf"/>
</dbReference>
<dbReference type="InterPro" id="IPR040756">
    <property type="entry name" value="Peptidase_M61_N"/>
</dbReference>
<dbReference type="SUPFAM" id="SSF55486">
    <property type="entry name" value="Metalloproteases ('zincins'), catalytic domain"/>
    <property type="match status" value="1"/>
</dbReference>
<proteinExistence type="predicted"/>
<dbReference type="Proteomes" id="UP000514509">
    <property type="component" value="Chromosome"/>
</dbReference>
<dbReference type="Gene3D" id="1.10.390.10">
    <property type="entry name" value="Neutral Protease Domain 2"/>
    <property type="match status" value="1"/>
</dbReference>
<gene>
    <name evidence="2" type="ORF">HUW48_21180</name>
</gene>
<dbReference type="SMART" id="SM00228">
    <property type="entry name" value="PDZ"/>
    <property type="match status" value="1"/>
</dbReference>
<dbReference type="Gene3D" id="2.60.40.3650">
    <property type="match status" value="1"/>
</dbReference>
<reference evidence="2 3" key="1">
    <citation type="submission" date="2020-08" db="EMBL/GenBank/DDBJ databases">
        <title>Adhaeribacter dokdonensis sp. nov., isolated from the rhizosphere of Elymus tsukushiensis, a plant native to the Dokdo Islands, Republic of Korea.</title>
        <authorList>
            <person name="Ghim S.Y."/>
        </authorList>
    </citation>
    <scope>NUCLEOTIDE SEQUENCE [LARGE SCALE GENOMIC DNA]</scope>
    <source>
        <strain evidence="2 3">KUDC8001</strain>
    </source>
</reference>
<dbReference type="SUPFAM" id="SSF50156">
    <property type="entry name" value="PDZ domain-like"/>
    <property type="match status" value="1"/>
</dbReference>
<dbReference type="RefSeq" id="WP_182412826.1">
    <property type="nucleotide sequence ID" value="NZ_CP055153.1"/>
</dbReference>
<accession>A0A7L7LDA6</accession>
<dbReference type="Pfam" id="PF13180">
    <property type="entry name" value="PDZ_2"/>
    <property type="match status" value="1"/>
</dbReference>
<dbReference type="PROSITE" id="PS50106">
    <property type="entry name" value="PDZ"/>
    <property type="match status" value="1"/>
</dbReference>
<dbReference type="AlphaFoldDB" id="A0A7L7LDA6"/>
<keyword evidence="3" id="KW-1185">Reference proteome</keyword>
<dbReference type="PIRSF" id="PIRSF016493">
    <property type="entry name" value="Glycyl_aminpptds"/>
    <property type="match status" value="1"/>
</dbReference>
<dbReference type="InterPro" id="IPR036034">
    <property type="entry name" value="PDZ_sf"/>
</dbReference>
<evidence type="ECO:0000313" key="3">
    <source>
        <dbReference type="Proteomes" id="UP000514509"/>
    </source>
</evidence>
<evidence type="ECO:0000313" key="2">
    <source>
        <dbReference type="EMBL" id="QMU30379.1"/>
    </source>
</evidence>
<dbReference type="EMBL" id="CP055153">
    <property type="protein sequence ID" value="QMU30379.1"/>
    <property type="molecule type" value="Genomic_DNA"/>
</dbReference>